<dbReference type="InterPro" id="IPR012338">
    <property type="entry name" value="Beta-lactam/transpept-like"/>
</dbReference>
<dbReference type="PROSITE" id="PS00336">
    <property type="entry name" value="BETA_LACTAMASE_C"/>
    <property type="match status" value="1"/>
</dbReference>
<evidence type="ECO:0000313" key="10">
    <source>
        <dbReference type="Proteomes" id="UP000240212"/>
    </source>
</evidence>
<accession>A0A2P8VLQ4</accession>
<organism evidence="9 10">
    <name type="scientific">Siccibacter turicensis</name>
    <dbReference type="NCBI Taxonomy" id="357233"/>
    <lineage>
        <taxon>Bacteria</taxon>
        <taxon>Pseudomonadati</taxon>
        <taxon>Pseudomonadota</taxon>
        <taxon>Gammaproteobacteria</taxon>
        <taxon>Enterobacterales</taxon>
        <taxon>Enterobacteriaceae</taxon>
        <taxon>Siccibacter</taxon>
    </lineage>
</organism>
<keyword evidence="10" id="KW-1185">Reference proteome</keyword>
<dbReference type="InterPro" id="IPR050491">
    <property type="entry name" value="AmpC-like"/>
</dbReference>
<name>A0A2P8VLQ4_9ENTR</name>
<dbReference type="STRING" id="1388748.GCA_000463155_02888"/>
<dbReference type="NCBIfam" id="NF033085">
    <property type="entry name" value="bla_class_C"/>
    <property type="match status" value="1"/>
</dbReference>
<feature type="domain" description="Beta-lactamase-related" evidence="8">
    <location>
        <begin position="29"/>
        <end position="370"/>
    </location>
</feature>
<keyword evidence="4 6" id="KW-0378">Hydrolase</keyword>
<evidence type="ECO:0000256" key="6">
    <source>
        <dbReference type="RuleBase" id="RU361140"/>
    </source>
</evidence>
<dbReference type="AlphaFoldDB" id="A0A2P8VLQ4"/>
<dbReference type="Gene3D" id="3.40.710.10">
    <property type="entry name" value="DD-peptidase/beta-lactamase superfamily"/>
    <property type="match status" value="1"/>
</dbReference>
<evidence type="ECO:0000256" key="2">
    <source>
        <dbReference type="ARBA" id="ARBA00007840"/>
    </source>
</evidence>
<dbReference type="SUPFAM" id="SSF56601">
    <property type="entry name" value="beta-lactamase/transpeptidase-like"/>
    <property type="match status" value="1"/>
</dbReference>
<dbReference type="GO" id="GO:0017001">
    <property type="term" value="P:antibiotic catabolic process"/>
    <property type="evidence" value="ECO:0007669"/>
    <property type="project" value="InterPro"/>
</dbReference>
<dbReference type="GO" id="GO:0030288">
    <property type="term" value="C:outer membrane-bounded periplasmic space"/>
    <property type="evidence" value="ECO:0007669"/>
    <property type="project" value="InterPro"/>
</dbReference>
<dbReference type="InterPro" id="IPR001586">
    <property type="entry name" value="Beta-lactam_class-C_AS"/>
</dbReference>
<dbReference type="EC" id="3.5.2.6" evidence="3 6"/>
<dbReference type="OrthoDB" id="5377431at2"/>
<evidence type="ECO:0000256" key="5">
    <source>
        <dbReference type="ARBA" id="ARBA00023251"/>
    </source>
</evidence>
<gene>
    <name evidence="9" type="ORF">C7G83_09670</name>
</gene>
<dbReference type="GO" id="GO:0046677">
    <property type="term" value="P:response to antibiotic"/>
    <property type="evidence" value="ECO:0007669"/>
    <property type="project" value="UniProtKB-UniRule"/>
</dbReference>
<evidence type="ECO:0000259" key="8">
    <source>
        <dbReference type="Pfam" id="PF00144"/>
    </source>
</evidence>
<evidence type="ECO:0000256" key="3">
    <source>
        <dbReference type="ARBA" id="ARBA00012865"/>
    </source>
</evidence>
<comment type="caution">
    <text evidence="9">The sequence shown here is derived from an EMBL/GenBank/DDBJ whole genome shotgun (WGS) entry which is preliminary data.</text>
</comment>
<dbReference type="EMBL" id="PYEP01000003">
    <property type="protein sequence ID" value="PSN08472.1"/>
    <property type="molecule type" value="Genomic_DNA"/>
</dbReference>
<protein>
    <recommendedName>
        <fullName evidence="3 6">Beta-lactamase</fullName>
        <ecNumber evidence="3 6">3.5.2.6</ecNumber>
    </recommendedName>
</protein>
<evidence type="ECO:0000256" key="4">
    <source>
        <dbReference type="ARBA" id="ARBA00022801"/>
    </source>
</evidence>
<keyword evidence="5 6" id="KW-0046">Antibiotic resistance</keyword>
<reference evidence="9 10" key="1">
    <citation type="submission" date="2018-03" db="EMBL/GenBank/DDBJ databases">
        <title>Draft genome sequence of the first documented clinical Siccibacter turicensis isolate in Austria.</title>
        <authorList>
            <person name="Lepuschitz S."/>
            <person name="Pekard-Amenitsch S."/>
            <person name="Haunold R."/>
            <person name="Schill S."/>
            <person name="Mach R."/>
            <person name="Allerberger F."/>
            <person name="Ruppitsch W."/>
            <person name="Forsythe S.J."/>
        </authorList>
    </citation>
    <scope>NUCLEOTIDE SEQUENCE [LARGE SCALE GENOMIC DNA]</scope>
    <source>
        <strain evidence="9 10">6100069499-17</strain>
    </source>
</reference>
<dbReference type="InterPro" id="IPR001466">
    <property type="entry name" value="Beta-lactam-related"/>
</dbReference>
<dbReference type="PANTHER" id="PTHR46825">
    <property type="entry name" value="D-ALANYL-D-ALANINE-CARBOXYPEPTIDASE/ENDOPEPTIDASE AMPH"/>
    <property type="match status" value="1"/>
</dbReference>
<comment type="catalytic activity">
    <reaction evidence="1 6">
        <text>a beta-lactam + H2O = a substituted beta-amino acid</text>
        <dbReference type="Rhea" id="RHEA:20401"/>
        <dbReference type="ChEBI" id="CHEBI:15377"/>
        <dbReference type="ChEBI" id="CHEBI:35627"/>
        <dbReference type="ChEBI" id="CHEBI:140347"/>
        <dbReference type="EC" id="3.5.2.6"/>
    </reaction>
</comment>
<dbReference type="PANTHER" id="PTHR46825:SF8">
    <property type="entry name" value="BETA-LACTAMASE-RELATED"/>
    <property type="match status" value="1"/>
</dbReference>
<keyword evidence="7" id="KW-0732">Signal</keyword>
<sequence>MKKSVLTAFSLMFYTLHAGAEVPSQAAMDKVIEPLMTQWQVPGMAVAVSVNGKAQFYNYGVASKTNKQPVTQRTLFEIGSLSKTFTATLAQYAADEGKLTFTDPASRYLPALSGSAFDRVTLLQLATHTAGTPLFVPDDVTTTPQLMAWYKAWQPPSPPGTTRVYSNLGIGLLGMITAHALNQPFSSAMENQMLPALGLHHSFITVPPVAMPDYAQGYNKEDKPVRVTPGPLDAESYGLKSSSGDLIRYLEINLGQHLTNGPWREAVQKTHTGYVRAGEFTQALMWEFYPLPVEEATLLAGNDSARIMKGVAAQPVTNPQAPAAAWYNKTGSTNGFSSYAVFIPSRNIAVILLANKWYPNDARVKAAWDIVQGIDEK</sequence>
<comment type="similarity">
    <text evidence="2 6">Belongs to the class-C beta-lactamase family.</text>
</comment>
<evidence type="ECO:0000256" key="1">
    <source>
        <dbReference type="ARBA" id="ARBA00001526"/>
    </source>
</evidence>
<evidence type="ECO:0000256" key="7">
    <source>
        <dbReference type="SAM" id="SignalP"/>
    </source>
</evidence>
<proteinExistence type="inferred from homology"/>
<feature type="chain" id="PRO_5015200972" description="Beta-lactamase" evidence="7">
    <location>
        <begin position="21"/>
        <end position="377"/>
    </location>
</feature>
<feature type="signal peptide" evidence="7">
    <location>
        <begin position="1"/>
        <end position="20"/>
    </location>
</feature>
<dbReference type="InterPro" id="IPR058136">
    <property type="entry name" value="AmpC"/>
</dbReference>
<dbReference type="Proteomes" id="UP000240212">
    <property type="component" value="Unassembled WGS sequence"/>
</dbReference>
<evidence type="ECO:0000313" key="9">
    <source>
        <dbReference type="EMBL" id="PSN08472.1"/>
    </source>
</evidence>
<dbReference type="GO" id="GO:0008800">
    <property type="term" value="F:beta-lactamase activity"/>
    <property type="evidence" value="ECO:0007669"/>
    <property type="project" value="UniProtKB-UniRule"/>
</dbReference>
<dbReference type="Pfam" id="PF00144">
    <property type="entry name" value="Beta-lactamase"/>
    <property type="match status" value="1"/>
</dbReference>